<evidence type="ECO:0000313" key="2">
    <source>
        <dbReference type="EMBL" id="MFA0789139.1"/>
    </source>
</evidence>
<reference evidence="2 3" key="1">
    <citation type="submission" date="2024-08" db="EMBL/GenBank/DDBJ databases">
        <authorList>
            <person name="Ishaq N."/>
        </authorList>
    </citation>
    <scope>NUCLEOTIDE SEQUENCE [LARGE SCALE GENOMIC DNA]</scope>
    <source>
        <strain evidence="2 3">JCM 30400</strain>
    </source>
</reference>
<dbReference type="Pfam" id="PF03922">
    <property type="entry name" value="OmpW"/>
    <property type="match status" value="1"/>
</dbReference>
<dbReference type="InterPro" id="IPR005618">
    <property type="entry name" value="OMPW"/>
</dbReference>
<evidence type="ECO:0000313" key="3">
    <source>
        <dbReference type="Proteomes" id="UP001569414"/>
    </source>
</evidence>
<dbReference type="EMBL" id="JBGMEL010000001">
    <property type="protein sequence ID" value="MFA0789139.1"/>
    <property type="molecule type" value="Genomic_DNA"/>
</dbReference>
<dbReference type="Gene3D" id="2.40.160.20">
    <property type="match status" value="1"/>
</dbReference>
<name>A0ABV4NJA3_9GAMM</name>
<organism evidence="2 3">
    <name type="scientific">Microbulbifer echini</name>
    <dbReference type="NCBI Taxonomy" id="1529067"/>
    <lineage>
        <taxon>Bacteria</taxon>
        <taxon>Pseudomonadati</taxon>
        <taxon>Pseudomonadota</taxon>
        <taxon>Gammaproteobacteria</taxon>
        <taxon>Cellvibrionales</taxon>
        <taxon>Microbulbiferaceae</taxon>
        <taxon>Microbulbifer</taxon>
    </lineage>
</organism>
<keyword evidence="3" id="KW-1185">Reference proteome</keyword>
<gene>
    <name evidence="2" type="ORF">ACCI51_01190</name>
</gene>
<evidence type="ECO:0000256" key="1">
    <source>
        <dbReference type="SAM" id="SignalP"/>
    </source>
</evidence>
<dbReference type="PANTHER" id="PTHR36920">
    <property type="match status" value="1"/>
</dbReference>
<comment type="caution">
    <text evidence="2">The sequence shown here is derived from an EMBL/GenBank/DDBJ whole genome shotgun (WGS) entry which is preliminary data.</text>
</comment>
<proteinExistence type="predicted"/>
<dbReference type="PANTHER" id="PTHR36920:SF1">
    <property type="entry name" value="OUTER MEMBRANE PROTEIN W"/>
    <property type="match status" value="1"/>
</dbReference>
<protein>
    <submittedName>
        <fullName evidence="2">OmpW family protein</fullName>
    </submittedName>
</protein>
<dbReference type="RefSeq" id="WP_299579626.1">
    <property type="nucleotide sequence ID" value="NZ_JBGMEL010000001.1"/>
</dbReference>
<keyword evidence="1" id="KW-0732">Signal</keyword>
<feature type="signal peptide" evidence="1">
    <location>
        <begin position="1"/>
        <end position="24"/>
    </location>
</feature>
<feature type="chain" id="PRO_5046633109" evidence="1">
    <location>
        <begin position="25"/>
        <end position="254"/>
    </location>
</feature>
<accession>A0ABV4NJA3</accession>
<dbReference type="InterPro" id="IPR011250">
    <property type="entry name" value="OMP/PagP_B-barrel"/>
</dbReference>
<dbReference type="Proteomes" id="UP001569414">
    <property type="component" value="Unassembled WGS sequence"/>
</dbReference>
<sequence length="254" mass="29085">MKIQGKICRVFVFLLATSATYTEAQEDWRNIDWGEFMVRIGLSYVAPNDAGTSLKYRVLQQWDLYNTTWELDTAQTWQISGVWRPSDRWGFELMHINSASYGVSLDNFTGNTGSSQIKLGDFKASTTLAFANWYFLDPSYIARPYLGAGINYTDFHTVSISRQFNEYLIDSDMSVAPGSFNMGHSWDWALQGGVDFNLDFRQFQYPLLINLAALYYLSDTDPTVNFPTELGSDRLYAHFDYDPWILNLGVGTKF</sequence>
<dbReference type="SUPFAM" id="SSF56925">
    <property type="entry name" value="OMPA-like"/>
    <property type="match status" value="1"/>
</dbReference>